<evidence type="ECO:0008006" key="4">
    <source>
        <dbReference type="Google" id="ProtNLM"/>
    </source>
</evidence>
<protein>
    <recommendedName>
        <fullName evidence="4">Acetylornithine deacetylase/Succinyl-diaminopimelate desuccinylase</fullName>
    </recommendedName>
</protein>
<dbReference type="Gene3D" id="3.30.70.360">
    <property type="match status" value="1"/>
</dbReference>
<dbReference type="RefSeq" id="WP_208815305.1">
    <property type="nucleotide sequence ID" value="NZ_WVUH01000187.1"/>
</dbReference>
<reference evidence="2 3" key="1">
    <citation type="submission" date="2019-12" db="EMBL/GenBank/DDBJ databases">
        <title>Whole genome sequencing of endophytic Actinobacterium Micromonospora sp. MPMI6T.</title>
        <authorList>
            <person name="Evv R."/>
            <person name="Podile A.R."/>
        </authorList>
    </citation>
    <scope>NUCLEOTIDE SEQUENCE [LARGE SCALE GENOMIC DNA]</scope>
    <source>
        <strain evidence="2 3">MPMI6</strain>
    </source>
</reference>
<keyword evidence="3" id="KW-1185">Reference proteome</keyword>
<dbReference type="SUPFAM" id="SSF53187">
    <property type="entry name" value="Zn-dependent exopeptidases"/>
    <property type="match status" value="1"/>
</dbReference>
<keyword evidence="1" id="KW-0378">Hydrolase</keyword>
<comment type="caution">
    <text evidence="2">The sequence shown here is derived from an EMBL/GenBank/DDBJ whole genome shotgun (WGS) entry which is preliminary data.</text>
</comment>
<accession>A0ABS3VUU1</accession>
<dbReference type="Gene3D" id="3.40.630.10">
    <property type="entry name" value="Zn peptidases"/>
    <property type="match status" value="1"/>
</dbReference>
<dbReference type="EMBL" id="WVUH01000187">
    <property type="protein sequence ID" value="MBO4208315.1"/>
    <property type="molecule type" value="Genomic_DNA"/>
</dbReference>
<evidence type="ECO:0000313" key="2">
    <source>
        <dbReference type="EMBL" id="MBO4208315.1"/>
    </source>
</evidence>
<organism evidence="2 3">
    <name type="scientific">Micromonospora echinofusca</name>
    <dbReference type="NCBI Taxonomy" id="47858"/>
    <lineage>
        <taxon>Bacteria</taxon>
        <taxon>Bacillati</taxon>
        <taxon>Actinomycetota</taxon>
        <taxon>Actinomycetes</taxon>
        <taxon>Micromonosporales</taxon>
        <taxon>Micromonosporaceae</taxon>
        <taxon>Micromonospora</taxon>
    </lineage>
</organism>
<sequence>MAGQPLARLLAALDDTIDAGRLTRVVHELAGTPVRRGRELPLAIRLADWCRRQWPDATWWHEPVGAEGGNLVARSGATDPGAELLLYSHLDTSLTGDPQLDRWATGSAAPLGPLVTTDPTGTTLSGFGLGVARAPAAAALIGFVAAGTALRRAGLPHRLTLLLASAGTHASPFDADGPPGPPRTGVEAYLDAHPAPAAAVVAKSGPAGILYAEPGALFLRVQFSGPLRPVLAREAQVPAGGILAHLGPVLEILERWRRDHLAARADPRRPCGPEVGIGAVRAGLPGKPDLLPGLVELHLYVVTVPGDDPDDIRATVRDRLTDGLRGGPLASCPLRVDAHLVHPAGSTPPDAAVVTHARAGWA</sequence>
<proteinExistence type="predicted"/>
<dbReference type="PROSITE" id="PS00758">
    <property type="entry name" value="ARGE_DAPE_CPG2_1"/>
    <property type="match status" value="1"/>
</dbReference>
<dbReference type="Proteomes" id="UP000823521">
    <property type="component" value="Unassembled WGS sequence"/>
</dbReference>
<dbReference type="InterPro" id="IPR001261">
    <property type="entry name" value="ArgE/DapE_CS"/>
</dbReference>
<feature type="non-terminal residue" evidence="2">
    <location>
        <position position="362"/>
    </location>
</feature>
<evidence type="ECO:0000256" key="1">
    <source>
        <dbReference type="ARBA" id="ARBA00022801"/>
    </source>
</evidence>
<name>A0ABS3VUU1_MICEH</name>
<gene>
    <name evidence="2" type="ORF">GSF22_20225</name>
</gene>
<evidence type="ECO:0000313" key="3">
    <source>
        <dbReference type="Proteomes" id="UP000823521"/>
    </source>
</evidence>